<dbReference type="Proteomes" id="UP000022910">
    <property type="component" value="Unassembled WGS sequence"/>
</dbReference>
<keyword evidence="3" id="KW-1185">Reference proteome</keyword>
<dbReference type="SMR" id="A0A015M4Z6"/>
<dbReference type="AlphaFoldDB" id="A0A015M4Z6"/>
<gene>
    <name evidence="2" type="ORF">RirG_166570</name>
</gene>
<dbReference type="Pfam" id="PF13649">
    <property type="entry name" value="Methyltransf_25"/>
    <property type="match status" value="1"/>
</dbReference>
<evidence type="ECO:0000259" key="1">
    <source>
        <dbReference type="Pfam" id="PF13649"/>
    </source>
</evidence>
<sequence length="285" mass="33017">MSQVQKLLSKNEISAKAGNCLTKSNEMMFNQSGLLHEMMKQCWGANFVSPIEQELKREDFKVLDVGCGSSSMWLLQLSEDYPSAKFVGLDKISKFPKDFSQNNLQFTQGDILEGLPFEDDSFDFVHMRFVLMEFTEEQWEEKVIKELVRVCKPNGWIELLDIEETKLVSPSSKRLLALFGEYLECKGISSSDNIMTEGIFDFLDATNLIGRIYSDERLVPIGNWGGDFGKLALKWSIMMFCSLKKVFVPLRMSEGEYERLLNQHSMENDYHSYLIFRRIYCQKNF</sequence>
<comment type="caution">
    <text evidence="2">The sequence shown here is derived from an EMBL/GenBank/DDBJ whole genome shotgun (WGS) entry which is preliminary data.</text>
</comment>
<dbReference type="InterPro" id="IPR041698">
    <property type="entry name" value="Methyltransf_25"/>
</dbReference>
<dbReference type="EMBL" id="JEMT01024953">
    <property type="protein sequence ID" value="EXX61928.1"/>
    <property type="molecule type" value="Genomic_DNA"/>
</dbReference>
<dbReference type="SUPFAM" id="SSF53335">
    <property type="entry name" value="S-adenosyl-L-methionine-dependent methyltransferases"/>
    <property type="match status" value="1"/>
</dbReference>
<accession>A0A015M4Z6</accession>
<name>A0A015M4Z6_RHIIW</name>
<feature type="domain" description="Methyltransferase" evidence="1">
    <location>
        <begin position="62"/>
        <end position="155"/>
    </location>
</feature>
<dbReference type="Gene3D" id="3.40.50.150">
    <property type="entry name" value="Vaccinia Virus protein VP39"/>
    <property type="match status" value="1"/>
</dbReference>
<dbReference type="HOGENOM" id="CLU_010595_9_0_1"/>
<dbReference type="OrthoDB" id="2013972at2759"/>
<dbReference type="PANTHER" id="PTHR43591">
    <property type="entry name" value="METHYLTRANSFERASE"/>
    <property type="match status" value="1"/>
</dbReference>
<dbReference type="STRING" id="1432141.A0A015M4Z6"/>
<proteinExistence type="predicted"/>
<organism evidence="2 3">
    <name type="scientific">Rhizophagus irregularis (strain DAOM 197198w)</name>
    <name type="common">Glomus intraradices</name>
    <dbReference type="NCBI Taxonomy" id="1432141"/>
    <lineage>
        <taxon>Eukaryota</taxon>
        <taxon>Fungi</taxon>
        <taxon>Fungi incertae sedis</taxon>
        <taxon>Mucoromycota</taxon>
        <taxon>Glomeromycotina</taxon>
        <taxon>Glomeromycetes</taxon>
        <taxon>Glomerales</taxon>
        <taxon>Glomeraceae</taxon>
        <taxon>Rhizophagus</taxon>
    </lineage>
</organism>
<evidence type="ECO:0000313" key="2">
    <source>
        <dbReference type="EMBL" id="EXX61928.1"/>
    </source>
</evidence>
<dbReference type="InterPro" id="IPR029063">
    <property type="entry name" value="SAM-dependent_MTases_sf"/>
</dbReference>
<protein>
    <recommendedName>
        <fullName evidence="1">Methyltransferase domain-containing protein</fullName>
    </recommendedName>
</protein>
<evidence type="ECO:0000313" key="3">
    <source>
        <dbReference type="Proteomes" id="UP000022910"/>
    </source>
</evidence>
<dbReference type="CDD" id="cd02440">
    <property type="entry name" value="AdoMet_MTases"/>
    <property type="match status" value="1"/>
</dbReference>
<reference evidence="2 3" key="1">
    <citation type="submission" date="2014-02" db="EMBL/GenBank/DDBJ databases">
        <title>Single nucleus genome sequencing reveals high similarity among nuclei of an endomycorrhizal fungus.</title>
        <authorList>
            <person name="Lin K."/>
            <person name="Geurts R."/>
            <person name="Zhang Z."/>
            <person name="Limpens E."/>
            <person name="Saunders D.G."/>
            <person name="Mu D."/>
            <person name="Pang E."/>
            <person name="Cao H."/>
            <person name="Cha H."/>
            <person name="Lin T."/>
            <person name="Zhou Q."/>
            <person name="Shang Y."/>
            <person name="Li Y."/>
            <person name="Ivanov S."/>
            <person name="Sharma T."/>
            <person name="Velzen R.V."/>
            <person name="Ruijter N.D."/>
            <person name="Aanen D.K."/>
            <person name="Win J."/>
            <person name="Kamoun S."/>
            <person name="Bisseling T."/>
            <person name="Huang S."/>
        </authorList>
    </citation>
    <scope>NUCLEOTIDE SEQUENCE [LARGE SCALE GENOMIC DNA]</scope>
    <source>
        <strain evidence="3">DAOM197198w</strain>
    </source>
</reference>